<protein>
    <submittedName>
        <fullName evidence="2">Uncharacterized protein</fullName>
    </submittedName>
</protein>
<accession>A0A815XU58</accession>
<dbReference type="Proteomes" id="UP000663877">
    <property type="component" value="Unassembled WGS sequence"/>
</dbReference>
<dbReference type="OrthoDB" id="10029143at2759"/>
<name>A0A815XU58_9BILA</name>
<dbReference type="EMBL" id="CAJNOI010005216">
    <property type="protein sequence ID" value="CAF1561736.1"/>
    <property type="molecule type" value="Genomic_DNA"/>
</dbReference>
<comment type="caution">
    <text evidence="2">The sequence shown here is derived from an EMBL/GenBank/DDBJ whole genome shotgun (WGS) entry which is preliminary data.</text>
</comment>
<evidence type="ECO:0000313" key="5">
    <source>
        <dbReference type="Proteomes" id="UP000663832"/>
    </source>
</evidence>
<evidence type="ECO:0000313" key="4">
    <source>
        <dbReference type="EMBL" id="CAF1665062.1"/>
    </source>
</evidence>
<dbReference type="EMBL" id="CAJNOM010005622">
    <property type="protein sequence ID" value="CAF1665062.1"/>
    <property type="molecule type" value="Genomic_DNA"/>
</dbReference>
<dbReference type="Proteomes" id="UP000663832">
    <property type="component" value="Unassembled WGS sequence"/>
</dbReference>
<dbReference type="AlphaFoldDB" id="A0A815XU58"/>
<gene>
    <name evidence="1" type="ORF">BJG266_LOCUS47006</name>
    <name evidence="2" type="ORF">BJG266_LOCUS47009</name>
    <name evidence="3" type="ORF">QVE165_LOCUS64046</name>
    <name evidence="4" type="ORF">QVE165_LOCUS64049</name>
</gene>
<reference evidence="2" key="1">
    <citation type="submission" date="2021-02" db="EMBL/GenBank/DDBJ databases">
        <authorList>
            <person name="Nowell W R."/>
        </authorList>
    </citation>
    <scope>NUCLEOTIDE SEQUENCE</scope>
</reference>
<organism evidence="2 6">
    <name type="scientific">Adineta steineri</name>
    <dbReference type="NCBI Taxonomy" id="433720"/>
    <lineage>
        <taxon>Eukaryota</taxon>
        <taxon>Metazoa</taxon>
        <taxon>Spiralia</taxon>
        <taxon>Gnathifera</taxon>
        <taxon>Rotifera</taxon>
        <taxon>Eurotatoria</taxon>
        <taxon>Bdelloidea</taxon>
        <taxon>Adinetida</taxon>
        <taxon>Adinetidae</taxon>
        <taxon>Adineta</taxon>
    </lineage>
</organism>
<proteinExistence type="predicted"/>
<keyword evidence="5" id="KW-1185">Reference proteome</keyword>
<dbReference type="EMBL" id="CAJNOI010005217">
    <property type="protein sequence ID" value="CAF1561772.1"/>
    <property type="molecule type" value="Genomic_DNA"/>
</dbReference>
<evidence type="ECO:0000313" key="3">
    <source>
        <dbReference type="EMBL" id="CAF1665052.1"/>
    </source>
</evidence>
<dbReference type="EMBL" id="CAJNOM010005621">
    <property type="protein sequence ID" value="CAF1665052.1"/>
    <property type="molecule type" value="Genomic_DNA"/>
</dbReference>
<evidence type="ECO:0000313" key="2">
    <source>
        <dbReference type="EMBL" id="CAF1561772.1"/>
    </source>
</evidence>
<evidence type="ECO:0000313" key="6">
    <source>
        <dbReference type="Proteomes" id="UP000663877"/>
    </source>
</evidence>
<sequence length="221" mass="25680">MSESGSNQNASSSTNAFMNNNNTTIISADVSQPRRRMVRNYSLLWLDEDMNETNKVFQNNLAQLRTVTNDVNVFKQQDECIDFLTDGQDIKCFLVVKNSMAQQIMPLINDIPQLDSIYLFSNIKSLHEKWATKWRKIKSVHTSIKDLCQALQLNVKQYNKDSIAMSFITVNELDSTHNLNQLEPTFMYTQLFKDILLNMQHNEQAIKYFITYCRNNDCVLN</sequence>
<evidence type="ECO:0000313" key="1">
    <source>
        <dbReference type="EMBL" id="CAF1561736.1"/>
    </source>
</evidence>